<dbReference type="InterPro" id="IPR006203">
    <property type="entry name" value="GHMP_knse_ATP-bd_CS"/>
</dbReference>
<dbReference type="RefSeq" id="WP_099153403.1">
    <property type="nucleotide sequence ID" value="NZ_PDUD01000033.1"/>
</dbReference>
<keyword evidence="6" id="KW-0808">Transferase</keyword>
<evidence type="ECO:0000256" key="2">
    <source>
        <dbReference type="ARBA" id="ARBA00006495"/>
    </source>
</evidence>
<dbReference type="EMBL" id="PDUD01000033">
    <property type="protein sequence ID" value="PHN03274.1"/>
    <property type="molecule type" value="Genomic_DNA"/>
</dbReference>
<evidence type="ECO:0000256" key="11">
    <source>
        <dbReference type="ARBA" id="ARBA00023098"/>
    </source>
</evidence>
<keyword evidence="8 15" id="KW-0418">Kinase</keyword>
<proteinExistence type="inferred from homology"/>
<comment type="pathway">
    <text evidence="12">Isoprenoid biosynthesis; isopentenyl diphosphate biosynthesis via mevalonate pathway; isopentenyl diphosphate from (R)-mevalonate: step 1/3.</text>
</comment>
<accession>A0A2D0N446</accession>
<comment type="similarity">
    <text evidence="2">Belongs to the GHMP kinase family. Mevalonate kinase subfamily.</text>
</comment>
<name>A0A2D0N446_FLAN2</name>
<dbReference type="AlphaFoldDB" id="A0A2D0N446"/>
<gene>
    <name evidence="15" type="ORF">CRP01_28175</name>
</gene>
<dbReference type="InterPro" id="IPR020568">
    <property type="entry name" value="Ribosomal_Su5_D2-typ_SF"/>
</dbReference>
<evidence type="ECO:0000256" key="10">
    <source>
        <dbReference type="ARBA" id="ARBA00022842"/>
    </source>
</evidence>
<dbReference type="InterPro" id="IPR036554">
    <property type="entry name" value="GHMP_kinase_C_sf"/>
</dbReference>
<evidence type="ECO:0000256" key="8">
    <source>
        <dbReference type="ARBA" id="ARBA00022777"/>
    </source>
</evidence>
<dbReference type="OrthoDB" id="977547at2"/>
<evidence type="ECO:0000256" key="6">
    <source>
        <dbReference type="ARBA" id="ARBA00022679"/>
    </source>
</evidence>
<sequence length="294" mass="32359">MKKYASKLLLFGEYTIINGSRALAIPYERFAGHWAQAAMPDDRLLAFAEYLEQQAHLRASLDVPAFRHALNENLFFDSNIPIGYGLGSSGALCAAVYDRFAVAPIGRQEVAQFAALRQQFALMESHFHGSSSGTDPLICYLGYPVVIRAEGAIDRVDLPNLQDLPFPFFLLDTGLPRSTGPLVNTYLANCEKADYAERISRTLTPEVNALIEAFLTGNWQKVGEGMRTVSVFQYEHFSEMIPSDLRAVWQQGLDSGAYTLKLCGAGGGGFLLGTAKDQAALDRLARTHTCIPLW</sequence>
<evidence type="ECO:0000256" key="9">
    <source>
        <dbReference type="ARBA" id="ARBA00022840"/>
    </source>
</evidence>
<dbReference type="InterPro" id="IPR014721">
    <property type="entry name" value="Ribsml_uS5_D2-typ_fold_subgr"/>
</dbReference>
<dbReference type="SUPFAM" id="SSF54211">
    <property type="entry name" value="Ribosomal protein S5 domain 2-like"/>
    <property type="match status" value="1"/>
</dbReference>
<dbReference type="Proteomes" id="UP000223913">
    <property type="component" value="Unassembled WGS sequence"/>
</dbReference>
<evidence type="ECO:0000256" key="4">
    <source>
        <dbReference type="ARBA" id="ARBA00022490"/>
    </source>
</evidence>
<dbReference type="Gene3D" id="3.30.70.890">
    <property type="entry name" value="GHMP kinase, C-terminal domain"/>
    <property type="match status" value="1"/>
</dbReference>
<evidence type="ECO:0000259" key="13">
    <source>
        <dbReference type="Pfam" id="PF00288"/>
    </source>
</evidence>
<keyword evidence="5" id="KW-0444">Lipid biosynthesis</keyword>
<evidence type="ECO:0000256" key="12">
    <source>
        <dbReference type="ARBA" id="ARBA00029438"/>
    </source>
</evidence>
<keyword evidence="4" id="KW-0963">Cytoplasm</keyword>
<evidence type="ECO:0000313" key="16">
    <source>
        <dbReference type="Proteomes" id="UP000223913"/>
    </source>
</evidence>
<dbReference type="SUPFAM" id="SSF55060">
    <property type="entry name" value="GHMP Kinase, C-terminal domain"/>
    <property type="match status" value="1"/>
</dbReference>
<dbReference type="PANTHER" id="PTHR43290">
    <property type="entry name" value="MEVALONATE KINASE"/>
    <property type="match status" value="1"/>
</dbReference>
<keyword evidence="10" id="KW-0460">Magnesium</keyword>
<dbReference type="PANTHER" id="PTHR43290:SF2">
    <property type="entry name" value="MEVALONATE KINASE"/>
    <property type="match status" value="1"/>
</dbReference>
<keyword evidence="7" id="KW-0547">Nucleotide-binding</keyword>
<dbReference type="PROSITE" id="PS00627">
    <property type="entry name" value="GHMP_KINASES_ATP"/>
    <property type="match status" value="1"/>
</dbReference>
<dbReference type="EC" id="2.7.1.36" evidence="3"/>
<feature type="domain" description="GHMP kinase N-terminal" evidence="13">
    <location>
        <begin position="74"/>
        <end position="142"/>
    </location>
</feature>
<feature type="domain" description="GHMP kinase C-terminal" evidence="14">
    <location>
        <begin position="210"/>
        <end position="286"/>
    </location>
</feature>
<keyword evidence="9" id="KW-0067">ATP-binding</keyword>
<dbReference type="InterPro" id="IPR006205">
    <property type="entry name" value="Mev_gal_kin"/>
</dbReference>
<keyword evidence="11" id="KW-0443">Lipid metabolism</keyword>
<reference evidence="15 16" key="1">
    <citation type="submission" date="2017-10" db="EMBL/GenBank/DDBJ databases">
        <title>The draft genome sequence of Lewinella nigricans NBRC 102662.</title>
        <authorList>
            <person name="Wang K."/>
        </authorList>
    </citation>
    <scope>NUCLEOTIDE SEQUENCE [LARGE SCALE GENOMIC DNA]</scope>
    <source>
        <strain evidence="15 16">NBRC 102662</strain>
    </source>
</reference>
<evidence type="ECO:0000313" key="15">
    <source>
        <dbReference type="EMBL" id="PHN03274.1"/>
    </source>
</evidence>
<dbReference type="GO" id="GO:0005524">
    <property type="term" value="F:ATP binding"/>
    <property type="evidence" value="ECO:0007669"/>
    <property type="project" value="UniProtKB-KW"/>
</dbReference>
<protein>
    <recommendedName>
        <fullName evidence="3">mevalonate kinase</fullName>
        <ecNumber evidence="3">2.7.1.36</ecNumber>
    </recommendedName>
</protein>
<comment type="subcellular location">
    <subcellularLocation>
        <location evidence="1">Cytoplasm</location>
    </subcellularLocation>
</comment>
<dbReference type="GO" id="GO:0004496">
    <property type="term" value="F:mevalonate kinase activity"/>
    <property type="evidence" value="ECO:0007669"/>
    <property type="project" value="UniProtKB-EC"/>
</dbReference>
<evidence type="ECO:0000259" key="14">
    <source>
        <dbReference type="Pfam" id="PF08544"/>
    </source>
</evidence>
<dbReference type="Gene3D" id="3.30.230.10">
    <property type="match status" value="1"/>
</dbReference>
<dbReference type="Pfam" id="PF08544">
    <property type="entry name" value="GHMP_kinases_C"/>
    <property type="match status" value="1"/>
</dbReference>
<dbReference type="InterPro" id="IPR013750">
    <property type="entry name" value="GHMP_kinase_C_dom"/>
</dbReference>
<evidence type="ECO:0000256" key="3">
    <source>
        <dbReference type="ARBA" id="ARBA00012103"/>
    </source>
</evidence>
<comment type="caution">
    <text evidence="15">The sequence shown here is derived from an EMBL/GenBank/DDBJ whole genome shotgun (WGS) entry which is preliminary data.</text>
</comment>
<dbReference type="GO" id="GO:0005829">
    <property type="term" value="C:cytosol"/>
    <property type="evidence" value="ECO:0007669"/>
    <property type="project" value="TreeGrafter"/>
</dbReference>
<evidence type="ECO:0000256" key="1">
    <source>
        <dbReference type="ARBA" id="ARBA00004496"/>
    </source>
</evidence>
<dbReference type="Pfam" id="PF00288">
    <property type="entry name" value="GHMP_kinases_N"/>
    <property type="match status" value="1"/>
</dbReference>
<dbReference type="GO" id="GO:0019287">
    <property type="term" value="P:isopentenyl diphosphate biosynthetic process, mevalonate pathway"/>
    <property type="evidence" value="ECO:0007669"/>
    <property type="project" value="TreeGrafter"/>
</dbReference>
<keyword evidence="16" id="KW-1185">Reference proteome</keyword>
<dbReference type="PRINTS" id="PR00959">
    <property type="entry name" value="MEVGALKINASE"/>
</dbReference>
<evidence type="ECO:0000256" key="7">
    <source>
        <dbReference type="ARBA" id="ARBA00022741"/>
    </source>
</evidence>
<organism evidence="15 16">
    <name type="scientific">Flavilitoribacter nigricans (strain ATCC 23147 / DSM 23189 / NBRC 102662 / NCIMB 1420 / SS-2)</name>
    <name type="common">Lewinella nigricans</name>
    <dbReference type="NCBI Taxonomy" id="1122177"/>
    <lineage>
        <taxon>Bacteria</taxon>
        <taxon>Pseudomonadati</taxon>
        <taxon>Bacteroidota</taxon>
        <taxon>Saprospiria</taxon>
        <taxon>Saprospirales</taxon>
        <taxon>Lewinellaceae</taxon>
        <taxon>Flavilitoribacter</taxon>
    </lineage>
</organism>
<evidence type="ECO:0000256" key="5">
    <source>
        <dbReference type="ARBA" id="ARBA00022516"/>
    </source>
</evidence>
<dbReference type="InterPro" id="IPR006204">
    <property type="entry name" value="GHMP_kinase_N_dom"/>
</dbReference>